<dbReference type="RefSeq" id="WP_124925039.1">
    <property type="nucleotide sequence ID" value="NZ_BMOH01000003.1"/>
</dbReference>
<name>A0A3P1STT7_9GAMM</name>
<sequence length="112" mass="12660">MSTKLESYKSFIDDVVGIKKSAISTWVEKGSFPEVPDNIKRNEILSTLSNEQRTELAKIIQESNESGIHDLLVLLNDNASIEYKGVKLPKEPFDTQLNFDFVARSEGDSWPK</sequence>
<dbReference type="OrthoDB" id="6387628at2"/>
<keyword evidence="2" id="KW-1185">Reference proteome</keyword>
<organism evidence="1 2">
    <name type="scientific">Amphritea balenae</name>
    <dbReference type="NCBI Taxonomy" id="452629"/>
    <lineage>
        <taxon>Bacteria</taxon>
        <taxon>Pseudomonadati</taxon>
        <taxon>Pseudomonadota</taxon>
        <taxon>Gammaproteobacteria</taxon>
        <taxon>Oceanospirillales</taxon>
        <taxon>Oceanospirillaceae</taxon>
        <taxon>Amphritea</taxon>
    </lineage>
</organism>
<dbReference type="EMBL" id="RQXV01000002">
    <property type="protein sequence ID" value="RRD00458.1"/>
    <property type="molecule type" value="Genomic_DNA"/>
</dbReference>
<evidence type="ECO:0000313" key="1">
    <source>
        <dbReference type="EMBL" id="RRD00458.1"/>
    </source>
</evidence>
<dbReference type="AlphaFoldDB" id="A0A3P1STT7"/>
<dbReference type="InterPro" id="IPR046677">
    <property type="entry name" value="DUF6547"/>
</dbReference>
<protein>
    <submittedName>
        <fullName evidence="1">Uncharacterized protein</fullName>
    </submittedName>
</protein>
<accession>A0A3P1STT7</accession>
<gene>
    <name evidence="1" type="ORF">EHS89_05030</name>
</gene>
<dbReference type="Proteomes" id="UP000267535">
    <property type="component" value="Unassembled WGS sequence"/>
</dbReference>
<reference evidence="1 2" key="1">
    <citation type="submission" date="2018-11" db="EMBL/GenBank/DDBJ databases">
        <title>The draft genome sequence of Amphritea balenae JAMM 1525T.</title>
        <authorList>
            <person name="Fang Z."/>
            <person name="Zhang Y."/>
            <person name="Han X."/>
        </authorList>
    </citation>
    <scope>NUCLEOTIDE SEQUENCE [LARGE SCALE GENOMIC DNA]</scope>
    <source>
        <strain evidence="1 2">JAMM 1525</strain>
    </source>
</reference>
<comment type="caution">
    <text evidence="1">The sequence shown here is derived from an EMBL/GenBank/DDBJ whole genome shotgun (WGS) entry which is preliminary data.</text>
</comment>
<evidence type="ECO:0000313" key="2">
    <source>
        <dbReference type="Proteomes" id="UP000267535"/>
    </source>
</evidence>
<dbReference type="Pfam" id="PF20184">
    <property type="entry name" value="DUF6547"/>
    <property type="match status" value="1"/>
</dbReference>
<proteinExistence type="predicted"/>